<dbReference type="CDD" id="cd07012">
    <property type="entry name" value="PBP2_Bug_TTT"/>
    <property type="match status" value="1"/>
</dbReference>
<dbReference type="Proteomes" id="UP001365846">
    <property type="component" value="Unassembled WGS sequence"/>
</dbReference>
<dbReference type="RefSeq" id="WP_340358241.1">
    <property type="nucleotide sequence ID" value="NZ_JBBKZU010000007.1"/>
</dbReference>
<dbReference type="PIRSF" id="PIRSF017082">
    <property type="entry name" value="YflP"/>
    <property type="match status" value="1"/>
</dbReference>
<dbReference type="PANTHER" id="PTHR42928">
    <property type="entry name" value="TRICARBOXYLATE-BINDING PROTEIN"/>
    <property type="match status" value="1"/>
</dbReference>
<feature type="signal peptide" evidence="2">
    <location>
        <begin position="1"/>
        <end position="21"/>
    </location>
</feature>
<dbReference type="PANTHER" id="PTHR42928:SF5">
    <property type="entry name" value="BLR1237 PROTEIN"/>
    <property type="match status" value="1"/>
</dbReference>
<reference evidence="3 4" key="1">
    <citation type="submission" date="2024-03" db="EMBL/GenBank/DDBJ databases">
        <title>Novel species of the genus Variovorax.</title>
        <authorList>
            <person name="Liu Q."/>
            <person name="Xin Y.-H."/>
        </authorList>
    </citation>
    <scope>NUCLEOTIDE SEQUENCE [LARGE SCALE GENOMIC DNA]</scope>
    <source>
        <strain evidence="3 4">KACC 18899</strain>
    </source>
</reference>
<dbReference type="EMBL" id="JBBKZU010000007">
    <property type="protein sequence ID" value="MEJ8813005.1"/>
    <property type="molecule type" value="Genomic_DNA"/>
</dbReference>
<dbReference type="InterPro" id="IPR042100">
    <property type="entry name" value="Bug_dom1"/>
</dbReference>
<keyword evidence="2" id="KW-0732">Signal</keyword>
<gene>
    <name evidence="3" type="ORF">WKW77_18110</name>
</gene>
<evidence type="ECO:0000313" key="3">
    <source>
        <dbReference type="EMBL" id="MEJ8813005.1"/>
    </source>
</evidence>
<dbReference type="InterPro" id="IPR005064">
    <property type="entry name" value="BUG"/>
</dbReference>
<keyword evidence="4" id="KW-1185">Reference proteome</keyword>
<dbReference type="Gene3D" id="3.40.190.10">
    <property type="entry name" value="Periplasmic binding protein-like II"/>
    <property type="match status" value="1"/>
</dbReference>
<protein>
    <submittedName>
        <fullName evidence="3">Tripartite tricarboxylate transporter substrate binding protein</fullName>
    </submittedName>
</protein>
<evidence type="ECO:0000256" key="1">
    <source>
        <dbReference type="ARBA" id="ARBA00006987"/>
    </source>
</evidence>
<name>A0ABU8VJ15_9BURK</name>
<proteinExistence type="inferred from homology"/>
<comment type="caution">
    <text evidence="3">The sequence shown here is derived from an EMBL/GenBank/DDBJ whole genome shotgun (WGS) entry which is preliminary data.</text>
</comment>
<accession>A0ABU8VJ15</accession>
<feature type="chain" id="PRO_5045687935" evidence="2">
    <location>
        <begin position="22"/>
        <end position="324"/>
    </location>
</feature>
<dbReference type="Gene3D" id="3.40.190.150">
    <property type="entry name" value="Bordetella uptake gene, domain 1"/>
    <property type="match status" value="1"/>
</dbReference>
<comment type="similarity">
    <text evidence="1">Belongs to the UPF0065 (bug) family.</text>
</comment>
<evidence type="ECO:0000313" key="4">
    <source>
        <dbReference type="Proteomes" id="UP001365846"/>
    </source>
</evidence>
<evidence type="ECO:0000256" key="2">
    <source>
        <dbReference type="SAM" id="SignalP"/>
    </source>
</evidence>
<sequence length="324" mass="33853">MKTARLFAAAAMLAAAATSFAQGPDAYPSKPVTIIVPFSAGGATDLSARMIATLLSKQLGQPFVVENRAGAGGMIGMNVVARAQPDGYTLGWGGNSPMSVTPHVTRNPPYDPRKAFAPVSLAAISSWTLTSRADLPAKDFGDLVKLAKSSPGKISIASSGNGSAPHLLAEMLKQSAGIDLLHVPYKGEIEGVNAQLGGQVDLMFTSTSAATPQVKAGKLKGYAVTTPKREPALPQFPTMAEIGQPDLTIEIFFGLVAPAGTPTPVLDKLAAAMKVAVADTNYRESMEKAGVTATSSTPEEFAALLARHNERWLNVIKRNNITPE</sequence>
<dbReference type="SUPFAM" id="SSF53850">
    <property type="entry name" value="Periplasmic binding protein-like II"/>
    <property type="match status" value="1"/>
</dbReference>
<dbReference type="Pfam" id="PF03401">
    <property type="entry name" value="TctC"/>
    <property type="match status" value="1"/>
</dbReference>
<organism evidence="3 4">
    <name type="scientific">Variovorax ureilyticus</name>
    <dbReference type="NCBI Taxonomy" id="1836198"/>
    <lineage>
        <taxon>Bacteria</taxon>
        <taxon>Pseudomonadati</taxon>
        <taxon>Pseudomonadota</taxon>
        <taxon>Betaproteobacteria</taxon>
        <taxon>Burkholderiales</taxon>
        <taxon>Comamonadaceae</taxon>
        <taxon>Variovorax</taxon>
    </lineage>
</organism>